<feature type="transmembrane region" description="Helical" evidence="1">
    <location>
        <begin position="81"/>
        <end position="104"/>
    </location>
</feature>
<keyword evidence="1" id="KW-1133">Transmembrane helix</keyword>
<dbReference type="PANTHER" id="PTHR28228">
    <property type="entry name" value="SECRETORY COMPONENT PROTEIN SHR3"/>
    <property type="match status" value="1"/>
</dbReference>
<organism evidence="2 3">
    <name type="scientific">Panaeolus cyanescens</name>
    <dbReference type="NCBI Taxonomy" id="181874"/>
    <lineage>
        <taxon>Eukaryota</taxon>
        <taxon>Fungi</taxon>
        <taxon>Dikarya</taxon>
        <taxon>Basidiomycota</taxon>
        <taxon>Agaricomycotina</taxon>
        <taxon>Agaricomycetes</taxon>
        <taxon>Agaricomycetidae</taxon>
        <taxon>Agaricales</taxon>
        <taxon>Agaricineae</taxon>
        <taxon>Galeropsidaceae</taxon>
        <taxon>Panaeolus</taxon>
    </lineage>
</organism>
<dbReference type="PANTHER" id="PTHR28228:SF1">
    <property type="entry name" value="SECRETORY COMPONENT PROTEIN SHR3"/>
    <property type="match status" value="1"/>
</dbReference>
<dbReference type="EMBL" id="NHTK01001058">
    <property type="protein sequence ID" value="PPR03534.1"/>
    <property type="molecule type" value="Genomic_DNA"/>
</dbReference>
<dbReference type="Pfam" id="PF08229">
    <property type="entry name" value="SHR3_chaperone"/>
    <property type="match status" value="1"/>
</dbReference>
<reference evidence="2 3" key="1">
    <citation type="journal article" date="2018" name="Evol. Lett.">
        <title>Horizontal gene cluster transfer increased hallucinogenic mushroom diversity.</title>
        <authorList>
            <person name="Reynolds H.T."/>
            <person name="Vijayakumar V."/>
            <person name="Gluck-Thaler E."/>
            <person name="Korotkin H.B."/>
            <person name="Matheny P.B."/>
            <person name="Slot J.C."/>
        </authorList>
    </citation>
    <scope>NUCLEOTIDE SEQUENCE [LARGE SCALE GENOMIC DNA]</scope>
    <source>
        <strain evidence="2 3">2629</strain>
    </source>
</reference>
<keyword evidence="1" id="KW-0472">Membrane</keyword>
<accession>A0A409YLS3</accession>
<name>A0A409YLS3_9AGAR</name>
<keyword evidence="3" id="KW-1185">Reference proteome</keyword>
<evidence type="ECO:0000313" key="3">
    <source>
        <dbReference type="Proteomes" id="UP000284842"/>
    </source>
</evidence>
<dbReference type="SMART" id="SM00786">
    <property type="entry name" value="SHR3_chaperone"/>
    <property type="match status" value="1"/>
</dbReference>
<dbReference type="InterPro" id="IPR013248">
    <property type="entry name" value="Psh3/Shr3"/>
</dbReference>
<dbReference type="InParanoid" id="A0A409YLS3"/>
<dbReference type="GO" id="GO:0051082">
    <property type="term" value="F:unfolded protein binding"/>
    <property type="evidence" value="ECO:0007669"/>
    <property type="project" value="TreeGrafter"/>
</dbReference>
<protein>
    <recommendedName>
        <fullName evidence="4">Shr3 amino acid permease chaperone</fullName>
    </recommendedName>
</protein>
<keyword evidence="1" id="KW-0812">Transmembrane</keyword>
<evidence type="ECO:0000256" key="1">
    <source>
        <dbReference type="SAM" id="Phobius"/>
    </source>
</evidence>
<dbReference type="GO" id="GO:0006888">
    <property type="term" value="P:endoplasmic reticulum to Golgi vesicle-mediated transport"/>
    <property type="evidence" value="ECO:0007669"/>
    <property type="project" value="TreeGrafter"/>
</dbReference>
<dbReference type="GO" id="GO:0005789">
    <property type="term" value="C:endoplasmic reticulum membrane"/>
    <property type="evidence" value="ECO:0007669"/>
    <property type="project" value="TreeGrafter"/>
</dbReference>
<dbReference type="OrthoDB" id="5229808at2759"/>
<gene>
    <name evidence="2" type="ORF">CVT24_007020</name>
</gene>
<proteinExistence type="predicted"/>
<comment type="caution">
    <text evidence="2">The sequence shown here is derived from an EMBL/GenBank/DDBJ whole genome shotgun (WGS) entry which is preliminary data.</text>
</comment>
<evidence type="ECO:0008006" key="4">
    <source>
        <dbReference type="Google" id="ProtNLM"/>
    </source>
</evidence>
<dbReference type="AlphaFoldDB" id="A0A409YLS3"/>
<feature type="transmembrane region" description="Helical" evidence="1">
    <location>
        <begin position="50"/>
        <end position="69"/>
    </location>
</feature>
<evidence type="ECO:0000313" key="2">
    <source>
        <dbReference type="EMBL" id="PPR03534.1"/>
    </source>
</evidence>
<sequence length="207" mass="23039">MGVRAAVVVCALFTHWIADSLTLWKSPVTDDHLWTAAYYYSIITKGPKEALYFLAAIVILGASTLLWSLNDLRAGNIMFDGGSIFLFATTVLMYTNTVLPSLYAKFSTLPFHSLKDPMPRLLRNATLELASNHLICSVALTGILALQAGRFWVESTEDEEDDFVVAESDAATQEHQLKGRKSRAKTPEISIREDKVKPFLQQRVQAT</sequence>
<dbReference type="Proteomes" id="UP000284842">
    <property type="component" value="Unassembled WGS sequence"/>
</dbReference>